<dbReference type="RefSeq" id="WP_189106693.1">
    <property type="nucleotide sequence ID" value="NZ_BMMV01000004.1"/>
</dbReference>
<accession>A0ABQ2E159</accession>
<reference evidence="3" key="1">
    <citation type="journal article" date="2019" name="Int. J. Syst. Evol. Microbiol.">
        <title>The Global Catalogue of Microorganisms (GCM) 10K type strain sequencing project: providing services to taxonomists for standard genome sequencing and annotation.</title>
        <authorList>
            <consortium name="The Broad Institute Genomics Platform"/>
            <consortium name="The Broad Institute Genome Sequencing Center for Infectious Disease"/>
            <person name="Wu L."/>
            <person name="Ma J."/>
        </authorList>
    </citation>
    <scope>NUCLEOTIDE SEQUENCE [LARGE SCALE GENOMIC DNA]</scope>
    <source>
        <strain evidence="3">CGMCC 4.7275</strain>
    </source>
</reference>
<dbReference type="Proteomes" id="UP000660265">
    <property type="component" value="Unassembled WGS sequence"/>
</dbReference>
<evidence type="ECO:0000313" key="2">
    <source>
        <dbReference type="EMBL" id="GGJ85804.1"/>
    </source>
</evidence>
<evidence type="ECO:0000256" key="1">
    <source>
        <dbReference type="SAM" id="MobiDB-lite"/>
    </source>
</evidence>
<name>A0ABQ2E159_9ACTN</name>
<evidence type="ECO:0000313" key="3">
    <source>
        <dbReference type="Proteomes" id="UP000660265"/>
    </source>
</evidence>
<protein>
    <submittedName>
        <fullName evidence="2">Uncharacterized protein</fullName>
    </submittedName>
</protein>
<proteinExistence type="predicted"/>
<feature type="region of interest" description="Disordered" evidence="1">
    <location>
        <begin position="1"/>
        <end position="53"/>
    </location>
</feature>
<dbReference type="EMBL" id="BMMV01000004">
    <property type="protein sequence ID" value="GGJ85804.1"/>
    <property type="molecule type" value="Genomic_DNA"/>
</dbReference>
<gene>
    <name evidence="2" type="ORF">GCM10011583_16830</name>
</gene>
<comment type="caution">
    <text evidence="2">The sequence shown here is derived from an EMBL/GenBank/DDBJ whole genome shotgun (WGS) entry which is preliminary data.</text>
</comment>
<sequence length="65" mass="6737">MDGFPAGIWPLEDGGEGGEQGTPTVRALGSPTRARRDAVAEEGEPMPVSLSSATAPSYAVRFADF</sequence>
<keyword evidence="3" id="KW-1185">Reference proteome</keyword>
<organism evidence="2 3">
    <name type="scientific">Streptomyces camponoticapitis</name>
    <dbReference type="NCBI Taxonomy" id="1616125"/>
    <lineage>
        <taxon>Bacteria</taxon>
        <taxon>Bacillati</taxon>
        <taxon>Actinomycetota</taxon>
        <taxon>Actinomycetes</taxon>
        <taxon>Kitasatosporales</taxon>
        <taxon>Streptomycetaceae</taxon>
        <taxon>Streptomyces</taxon>
    </lineage>
</organism>